<evidence type="ECO:0000313" key="2">
    <source>
        <dbReference type="EMBL" id="MET3582017.1"/>
    </source>
</evidence>
<reference evidence="2 3" key="1">
    <citation type="submission" date="2024-06" db="EMBL/GenBank/DDBJ databases">
        <title>Genomic Encyclopedia of Type Strains, Phase IV (KMG-IV): sequencing the most valuable type-strain genomes for metagenomic binning, comparative biology and taxonomic classification.</title>
        <authorList>
            <person name="Goeker M."/>
        </authorList>
    </citation>
    <scope>NUCLEOTIDE SEQUENCE [LARGE SCALE GENOMIC DNA]</scope>
    <source>
        <strain evidence="2 3">DSM 100022</strain>
    </source>
</reference>
<dbReference type="Proteomes" id="UP001549204">
    <property type="component" value="Unassembled WGS sequence"/>
</dbReference>
<proteinExistence type="predicted"/>
<accession>A0ABV2GV75</accession>
<keyword evidence="3" id="KW-1185">Reference proteome</keyword>
<feature type="region of interest" description="Disordered" evidence="1">
    <location>
        <begin position="1"/>
        <end position="105"/>
    </location>
</feature>
<organism evidence="2 3">
    <name type="scientific">Mesorhizobium robiniae</name>
    <dbReference type="NCBI Taxonomy" id="559315"/>
    <lineage>
        <taxon>Bacteria</taxon>
        <taxon>Pseudomonadati</taxon>
        <taxon>Pseudomonadota</taxon>
        <taxon>Alphaproteobacteria</taxon>
        <taxon>Hyphomicrobiales</taxon>
        <taxon>Phyllobacteriaceae</taxon>
        <taxon>Mesorhizobium</taxon>
    </lineage>
</organism>
<comment type="caution">
    <text evidence="2">The sequence shown here is derived from an EMBL/GenBank/DDBJ whole genome shotgun (WGS) entry which is preliminary data.</text>
</comment>
<evidence type="ECO:0000256" key="1">
    <source>
        <dbReference type="SAM" id="MobiDB-lite"/>
    </source>
</evidence>
<evidence type="ECO:0000313" key="3">
    <source>
        <dbReference type="Proteomes" id="UP001549204"/>
    </source>
</evidence>
<dbReference type="RefSeq" id="WP_354493581.1">
    <property type="nucleotide sequence ID" value="NZ_JBEPMC010000010.1"/>
</dbReference>
<name>A0ABV2GV75_9HYPH</name>
<dbReference type="EMBL" id="JBEPMC010000010">
    <property type="protein sequence ID" value="MET3582017.1"/>
    <property type="molecule type" value="Genomic_DNA"/>
</dbReference>
<sequence>MTNMPDETIDGDRIGSSTDNTQRADEHSPNGHQGRKDKRQDEAAEPGNNRPQEDPAEGSRDTVEHELDRQKQSGSDVPHRDAKRARDDLQQEVEQEIELPQRGSA</sequence>
<protein>
    <submittedName>
        <fullName evidence="2">Uncharacterized protein</fullName>
    </submittedName>
</protein>
<gene>
    <name evidence="2" type="ORF">ABID19_005075</name>
</gene>
<feature type="compositionally biased region" description="Basic and acidic residues" evidence="1">
    <location>
        <begin position="51"/>
        <end position="89"/>
    </location>
</feature>